<feature type="transmembrane region" description="Helical" evidence="1">
    <location>
        <begin position="62"/>
        <end position="83"/>
    </location>
</feature>
<feature type="transmembrane region" description="Helical" evidence="1">
    <location>
        <begin position="7"/>
        <end position="29"/>
    </location>
</feature>
<evidence type="ECO:0000313" key="3">
    <source>
        <dbReference type="Proteomes" id="UP000185151"/>
    </source>
</evidence>
<proteinExistence type="predicted"/>
<keyword evidence="3" id="KW-1185">Reference proteome</keyword>
<evidence type="ECO:0000256" key="1">
    <source>
        <dbReference type="SAM" id="Phobius"/>
    </source>
</evidence>
<dbReference type="AlphaFoldDB" id="A0A1N6G9F5"/>
<reference evidence="2 3" key="1">
    <citation type="submission" date="2016-11" db="EMBL/GenBank/DDBJ databases">
        <authorList>
            <person name="Jaros S."/>
            <person name="Januszkiewicz K."/>
            <person name="Wedrychowicz H."/>
        </authorList>
    </citation>
    <scope>NUCLEOTIDE SEQUENCE [LARGE SCALE GENOMIC DNA]</scope>
    <source>
        <strain evidence="2 3">GAS95</strain>
    </source>
</reference>
<evidence type="ECO:0000313" key="2">
    <source>
        <dbReference type="EMBL" id="SIO04124.1"/>
    </source>
</evidence>
<dbReference type="OrthoDB" id="9871150at2"/>
<accession>A0A1N6G9F5</accession>
<keyword evidence="1" id="KW-0812">Transmembrane</keyword>
<protein>
    <submittedName>
        <fullName evidence="2">Uncharacterized protein</fullName>
    </submittedName>
</protein>
<gene>
    <name evidence="2" type="ORF">SAMN05444165_0636</name>
</gene>
<organism evidence="2 3">
    <name type="scientific">Paraburkholderia phenazinium</name>
    <dbReference type="NCBI Taxonomy" id="60549"/>
    <lineage>
        <taxon>Bacteria</taxon>
        <taxon>Pseudomonadati</taxon>
        <taxon>Pseudomonadota</taxon>
        <taxon>Betaproteobacteria</taxon>
        <taxon>Burkholderiales</taxon>
        <taxon>Burkholderiaceae</taxon>
        <taxon>Paraburkholderia</taxon>
    </lineage>
</organism>
<dbReference type="Proteomes" id="UP000185151">
    <property type="component" value="Unassembled WGS sequence"/>
</dbReference>
<keyword evidence="1" id="KW-1133">Transmembrane helix</keyword>
<name>A0A1N6G9F5_9BURK</name>
<sequence>MASAWSAIFTFCFVWVAVYLFLRFLHAIWTVTEHFNWALSPAYRSRHKRGVADLALDRAAKLMGWGATVALPVGTVSLLAALFQ</sequence>
<dbReference type="EMBL" id="FSRU01000001">
    <property type="protein sequence ID" value="SIO04124.1"/>
    <property type="molecule type" value="Genomic_DNA"/>
</dbReference>
<keyword evidence="1" id="KW-0472">Membrane</keyword>
<dbReference type="RefSeq" id="WP_074294193.1">
    <property type="nucleotide sequence ID" value="NZ_FSRU01000001.1"/>
</dbReference>